<dbReference type="AlphaFoldDB" id="A0A4D6MUT1"/>
<proteinExistence type="predicted"/>
<evidence type="ECO:0000313" key="3">
    <source>
        <dbReference type="Proteomes" id="UP000501690"/>
    </source>
</evidence>
<gene>
    <name evidence="2" type="ORF">DEO72_LG8g1682</name>
</gene>
<evidence type="ECO:0000256" key="1">
    <source>
        <dbReference type="SAM" id="MobiDB-lite"/>
    </source>
</evidence>
<sequence>MARTRGASTHPPGTSRQEEETRANSSVHGDVRRRPTTSTYRSRGHHVTREAAALPDPPVVEQHEDVTQQHEDVVDHQQGNEEVGFPRGPSDTSF</sequence>
<keyword evidence="3" id="KW-1185">Reference proteome</keyword>
<accession>A0A4D6MUT1</accession>
<dbReference type="Proteomes" id="UP000501690">
    <property type="component" value="Linkage Group LG8"/>
</dbReference>
<feature type="region of interest" description="Disordered" evidence="1">
    <location>
        <begin position="1"/>
        <end position="94"/>
    </location>
</feature>
<organism evidence="2 3">
    <name type="scientific">Vigna unguiculata</name>
    <name type="common">Cowpea</name>
    <dbReference type="NCBI Taxonomy" id="3917"/>
    <lineage>
        <taxon>Eukaryota</taxon>
        <taxon>Viridiplantae</taxon>
        <taxon>Streptophyta</taxon>
        <taxon>Embryophyta</taxon>
        <taxon>Tracheophyta</taxon>
        <taxon>Spermatophyta</taxon>
        <taxon>Magnoliopsida</taxon>
        <taxon>eudicotyledons</taxon>
        <taxon>Gunneridae</taxon>
        <taxon>Pentapetalae</taxon>
        <taxon>rosids</taxon>
        <taxon>fabids</taxon>
        <taxon>Fabales</taxon>
        <taxon>Fabaceae</taxon>
        <taxon>Papilionoideae</taxon>
        <taxon>50 kb inversion clade</taxon>
        <taxon>NPAAA clade</taxon>
        <taxon>indigoferoid/millettioid clade</taxon>
        <taxon>Phaseoleae</taxon>
        <taxon>Vigna</taxon>
    </lineage>
</organism>
<name>A0A4D6MUT1_VIGUN</name>
<evidence type="ECO:0000313" key="2">
    <source>
        <dbReference type="EMBL" id="QCE03657.1"/>
    </source>
</evidence>
<protein>
    <submittedName>
        <fullName evidence="2">Uncharacterized protein</fullName>
    </submittedName>
</protein>
<feature type="compositionally biased region" description="Basic and acidic residues" evidence="1">
    <location>
        <begin position="61"/>
        <end position="79"/>
    </location>
</feature>
<reference evidence="2 3" key="1">
    <citation type="submission" date="2019-04" db="EMBL/GenBank/DDBJ databases">
        <title>An improved genome assembly and genetic linkage map for asparagus bean, Vigna unguiculata ssp. sesquipedialis.</title>
        <authorList>
            <person name="Xia Q."/>
            <person name="Zhang R."/>
            <person name="Dong Y."/>
        </authorList>
    </citation>
    <scope>NUCLEOTIDE SEQUENCE [LARGE SCALE GENOMIC DNA]</scope>
    <source>
        <tissue evidence="2">Leaf</tissue>
    </source>
</reference>
<dbReference type="EMBL" id="CP039352">
    <property type="protein sequence ID" value="QCE03657.1"/>
    <property type="molecule type" value="Genomic_DNA"/>
</dbReference>